<keyword evidence="2" id="KW-1133">Transmembrane helix</keyword>
<reference evidence="4 5" key="1">
    <citation type="journal article" date="2019" name="Int. J. Syst. Evol. Microbiol.">
        <title>The Global Catalogue of Microorganisms (GCM) 10K type strain sequencing project: providing services to taxonomists for standard genome sequencing and annotation.</title>
        <authorList>
            <consortium name="The Broad Institute Genomics Platform"/>
            <consortium name="The Broad Institute Genome Sequencing Center for Infectious Disease"/>
            <person name="Wu L."/>
            <person name="Ma J."/>
        </authorList>
    </citation>
    <scope>NUCLEOTIDE SEQUENCE [LARGE SCALE GENOMIC DNA]</scope>
    <source>
        <strain evidence="4 5">JCM 6833</strain>
    </source>
</reference>
<dbReference type="PANTHER" id="PTHR34475:SF1">
    <property type="entry name" value="CYTOSKELETON PROTEIN RODZ"/>
    <property type="match status" value="1"/>
</dbReference>
<proteinExistence type="predicted"/>
<name>A0ABN3P9X7_9ACTN</name>
<dbReference type="Gene3D" id="1.10.260.40">
    <property type="entry name" value="lambda repressor-like DNA-binding domains"/>
    <property type="match status" value="1"/>
</dbReference>
<evidence type="ECO:0000259" key="3">
    <source>
        <dbReference type="Pfam" id="PF13464"/>
    </source>
</evidence>
<feature type="transmembrane region" description="Helical" evidence="2">
    <location>
        <begin position="89"/>
        <end position="108"/>
    </location>
</feature>
<evidence type="ECO:0000256" key="2">
    <source>
        <dbReference type="SAM" id="Phobius"/>
    </source>
</evidence>
<dbReference type="InterPro" id="IPR010982">
    <property type="entry name" value="Lambda_DNA-bd_dom_sf"/>
</dbReference>
<keyword evidence="5" id="KW-1185">Reference proteome</keyword>
<evidence type="ECO:0000256" key="1">
    <source>
        <dbReference type="SAM" id="MobiDB-lite"/>
    </source>
</evidence>
<feature type="domain" description="Cytoskeleton protein RodZ-like C-terminal" evidence="3">
    <location>
        <begin position="158"/>
        <end position="226"/>
    </location>
</feature>
<dbReference type="Pfam" id="PF13413">
    <property type="entry name" value="HTH_25"/>
    <property type="match status" value="1"/>
</dbReference>
<keyword evidence="2" id="KW-0472">Membrane</keyword>
<dbReference type="InterPro" id="IPR025194">
    <property type="entry name" value="RodZ-like_C"/>
</dbReference>
<protein>
    <submittedName>
        <fullName evidence="4">Helix-turn-helix domain-containing protein</fullName>
    </submittedName>
</protein>
<gene>
    <name evidence="4" type="ORF">GCM10010411_04800</name>
</gene>
<sequence length="236" mass="25391">MTQVSLQTRIRETVIRAIERDDFTACGGNFYARGHIRSISRVIGIDPEPLVREYDEMHGGAPQPVSAATAFEPETPVAFRERRAPNWSAAMALALVLVVIYGIVQVVGNDSGTEKRQARQVAGGPGAGAPAATATPSPTQTRKDPVAMAPRKNVELRVKARRNTWINVRGDKGRTLFSGMLHTGDVREWTAKKKISIVIGNGDGVRLTVNGKDLGAPDNDGGVVRLSFTPRDPDGA</sequence>
<feature type="region of interest" description="Disordered" evidence="1">
    <location>
        <begin position="115"/>
        <end position="146"/>
    </location>
</feature>
<comment type="caution">
    <text evidence="4">The sequence shown here is derived from an EMBL/GenBank/DDBJ whole genome shotgun (WGS) entry which is preliminary data.</text>
</comment>
<evidence type="ECO:0000313" key="5">
    <source>
        <dbReference type="Proteomes" id="UP001501509"/>
    </source>
</evidence>
<evidence type="ECO:0000313" key="4">
    <source>
        <dbReference type="EMBL" id="GAA2575579.1"/>
    </source>
</evidence>
<dbReference type="EMBL" id="BAAATD010000001">
    <property type="protein sequence ID" value="GAA2575579.1"/>
    <property type="molecule type" value="Genomic_DNA"/>
</dbReference>
<dbReference type="Pfam" id="PF13464">
    <property type="entry name" value="RodZ_C"/>
    <property type="match status" value="1"/>
</dbReference>
<feature type="compositionally biased region" description="Low complexity" evidence="1">
    <location>
        <begin position="128"/>
        <end position="140"/>
    </location>
</feature>
<organism evidence="4 5">
    <name type="scientific">Actinomadura fulvescens</name>
    <dbReference type="NCBI Taxonomy" id="46160"/>
    <lineage>
        <taxon>Bacteria</taxon>
        <taxon>Bacillati</taxon>
        <taxon>Actinomycetota</taxon>
        <taxon>Actinomycetes</taxon>
        <taxon>Streptosporangiales</taxon>
        <taxon>Thermomonosporaceae</taxon>
        <taxon>Actinomadura</taxon>
    </lineage>
</organism>
<accession>A0ABN3P9X7</accession>
<dbReference type="Proteomes" id="UP001501509">
    <property type="component" value="Unassembled WGS sequence"/>
</dbReference>
<keyword evidence="2" id="KW-0812">Transmembrane</keyword>
<dbReference type="InterPro" id="IPR050400">
    <property type="entry name" value="Bact_Cytoskel_RodZ"/>
</dbReference>
<dbReference type="PANTHER" id="PTHR34475">
    <property type="match status" value="1"/>
</dbReference>